<comment type="subcellular location">
    <subcellularLocation>
        <location evidence="1">Cell outer membrane</location>
    </subcellularLocation>
</comment>
<evidence type="ECO:0000256" key="5">
    <source>
        <dbReference type="ARBA" id="ARBA00023237"/>
    </source>
</evidence>
<dbReference type="PROSITE" id="PS51257">
    <property type="entry name" value="PROKAR_LIPOPROTEIN"/>
    <property type="match status" value="1"/>
</dbReference>
<feature type="chain" id="PRO_5037824979" evidence="6">
    <location>
        <begin position="21"/>
        <end position="623"/>
    </location>
</feature>
<dbReference type="GO" id="GO:0009279">
    <property type="term" value="C:cell outer membrane"/>
    <property type="evidence" value="ECO:0007669"/>
    <property type="project" value="UniProtKB-SubCell"/>
</dbReference>
<keyword evidence="5" id="KW-0998">Cell outer membrane</keyword>
<dbReference type="Proteomes" id="UP000662074">
    <property type="component" value="Unassembled WGS sequence"/>
</dbReference>
<reference evidence="9" key="2">
    <citation type="submission" date="2020-09" db="EMBL/GenBank/DDBJ databases">
        <authorList>
            <person name="Sun Q."/>
            <person name="Sedlacek I."/>
        </authorList>
    </citation>
    <scope>NUCLEOTIDE SEQUENCE</scope>
    <source>
        <strain evidence="9">CCM 8711</strain>
    </source>
</reference>
<evidence type="ECO:0000259" key="7">
    <source>
        <dbReference type="Pfam" id="PF07980"/>
    </source>
</evidence>
<keyword evidence="4" id="KW-0472">Membrane</keyword>
<name>A0A917JAU8_9SPHI</name>
<evidence type="ECO:0000259" key="8">
    <source>
        <dbReference type="Pfam" id="PF14322"/>
    </source>
</evidence>
<dbReference type="InterPro" id="IPR011990">
    <property type="entry name" value="TPR-like_helical_dom_sf"/>
</dbReference>
<dbReference type="Gene3D" id="1.25.40.390">
    <property type="match status" value="2"/>
</dbReference>
<dbReference type="EMBL" id="BMDO01000009">
    <property type="protein sequence ID" value="GGI51958.1"/>
    <property type="molecule type" value="Genomic_DNA"/>
</dbReference>
<comment type="caution">
    <text evidence="9">The sequence shown here is derived from an EMBL/GenBank/DDBJ whole genome shotgun (WGS) entry which is preliminary data.</text>
</comment>
<dbReference type="RefSeq" id="WP_229747174.1">
    <property type="nucleotide sequence ID" value="NZ_BMDO01000009.1"/>
</dbReference>
<keyword evidence="10" id="KW-1185">Reference proteome</keyword>
<comment type="similarity">
    <text evidence="2">Belongs to the SusD family.</text>
</comment>
<dbReference type="InterPro" id="IPR033985">
    <property type="entry name" value="SusD-like_N"/>
</dbReference>
<organism evidence="9 10">
    <name type="scientific">Mucilaginibacter galii</name>
    <dbReference type="NCBI Taxonomy" id="2005073"/>
    <lineage>
        <taxon>Bacteria</taxon>
        <taxon>Pseudomonadati</taxon>
        <taxon>Bacteroidota</taxon>
        <taxon>Sphingobacteriia</taxon>
        <taxon>Sphingobacteriales</taxon>
        <taxon>Sphingobacteriaceae</taxon>
        <taxon>Mucilaginibacter</taxon>
    </lineage>
</organism>
<evidence type="ECO:0000256" key="4">
    <source>
        <dbReference type="ARBA" id="ARBA00023136"/>
    </source>
</evidence>
<evidence type="ECO:0000256" key="2">
    <source>
        <dbReference type="ARBA" id="ARBA00006275"/>
    </source>
</evidence>
<reference evidence="9" key="1">
    <citation type="journal article" date="2014" name="Int. J. Syst. Evol. Microbiol.">
        <title>Complete genome sequence of Corynebacterium casei LMG S-19264T (=DSM 44701T), isolated from a smear-ripened cheese.</title>
        <authorList>
            <consortium name="US DOE Joint Genome Institute (JGI-PGF)"/>
            <person name="Walter F."/>
            <person name="Albersmeier A."/>
            <person name="Kalinowski J."/>
            <person name="Ruckert C."/>
        </authorList>
    </citation>
    <scope>NUCLEOTIDE SEQUENCE</scope>
    <source>
        <strain evidence="9">CCM 8711</strain>
    </source>
</reference>
<evidence type="ECO:0000313" key="9">
    <source>
        <dbReference type="EMBL" id="GGI51958.1"/>
    </source>
</evidence>
<protein>
    <submittedName>
        <fullName evidence="9">Starch-binding protein</fullName>
    </submittedName>
</protein>
<dbReference type="Pfam" id="PF07980">
    <property type="entry name" value="SusD_RagB"/>
    <property type="match status" value="1"/>
</dbReference>
<evidence type="ECO:0000256" key="6">
    <source>
        <dbReference type="SAM" id="SignalP"/>
    </source>
</evidence>
<dbReference type="AlphaFoldDB" id="A0A917JAU8"/>
<keyword evidence="3 6" id="KW-0732">Signal</keyword>
<feature type="domain" description="SusD-like N-terminal" evidence="8">
    <location>
        <begin position="108"/>
        <end position="241"/>
    </location>
</feature>
<evidence type="ECO:0000256" key="1">
    <source>
        <dbReference type="ARBA" id="ARBA00004442"/>
    </source>
</evidence>
<sequence length="623" mass="69354">MITQKIIKYTAGVLMLAAMAASFTSCKKYLDLDPISSFGPEYVFNSTANAEKSVIGAYAQLGGDQGYGIRISMYYPLDNDEMMGQGGGDPLTGDNERRDIAHYFVKPSNTQLLGPFSQLYRGIEFANLAIYYIPKMDLYTGGSEADKAALKRYHGEALALRAQFYYELIRNWGDVPSQYNPSAFETDLFKPKADRDSIYDHILGDLAVAETMVPWRTEITSYTSERFTQGAIRALRARIALARGGFSLRSNGQMRRDEANYKKYYQIARDECNAIMQRTGDHRLNPSYQSVWKDYVCKHIAEPNGEILWEVGMSGGGSNVGDSKLGYYNGPRYNGLGNAALTVLPTYFYSFNQSDTRREVMCAPYNINVGPLLVGTTLQSIFDGKFRRDWTNSLTSEAQYFGTNWPVLRYSDVLLMFAEAENELNNGPSAAAITAYEQVRRRAFGNAAIGVTPTNQADFFTAIVNERAWELGGEGIRKYDLIRWNLLKTKLDETKARLKAIYTASAPNQYIYQGPDYSQVPYPTAANSVTDYSNLPVTMYYVNGTASAPLLYANSLYAPSPAAAPAGTTSVSWASRAVEASNPLYTTIGRFLAYGFTPNKSELLPFPQTQIDVNPNLKQNPGY</sequence>
<dbReference type="SUPFAM" id="SSF48452">
    <property type="entry name" value="TPR-like"/>
    <property type="match status" value="1"/>
</dbReference>
<gene>
    <name evidence="9" type="ORF">GCM10011425_31700</name>
</gene>
<evidence type="ECO:0000313" key="10">
    <source>
        <dbReference type="Proteomes" id="UP000662074"/>
    </source>
</evidence>
<accession>A0A917JAU8</accession>
<dbReference type="Pfam" id="PF14322">
    <property type="entry name" value="SusD-like_3"/>
    <property type="match status" value="1"/>
</dbReference>
<feature type="signal peptide" evidence="6">
    <location>
        <begin position="1"/>
        <end position="20"/>
    </location>
</feature>
<proteinExistence type="inferred from homology"/>
<feature type="domain" description="RagB/SusD" evidence="7">
    <location>
        <begin position="386"/>
        <end position="623"/>
    </location>
</feature>
<dbReference type="InterPro" id="IPR012944">
    <property type="entry name" value="SusD_RagB_dom"/>
</dbReference>
<evidence type="ECO:0000256" key="3">
    <source>
        <dbReference type="ARBA" id="ARBA00022729"/>
    </source>
</evidence>